<name>A0ABP1NAD3_XYLVO</name>
<evidence type="ECO:0000256" key="3">
    <source>
        <dbReference type="ARBA" id="ARBA00023157"/>
    </source>
</evidence>
<organism evidence="5 6">
    <name type="scientific">Xylocopa violacea</name>
    <name type="common">Violet carpenter bee</name>
    <name type="synonym">Apis violacea</name>
    <dbReference type="NCBI Taxonomy" id="135666"/>
    <lineage>
        <taxon>Eukaryota</taxon>
        <taxon>Metazoa</taxon>
        <taxon>Ecdysozoa</taxon>
        <taxon>Arthropoda</taxon>
        <taxon>Hexapoda</taxon>
        <taxon>Insecta</taxon>
        <taxon>Pterygota</taxon>
        <taxon>Neoptera</taxon>
        <taxon>Endopterygota</taxon>
        <taxon>Hymenoptera</taxon>
        <taxon>Apocrita</taxon>
        <taxon>Aculeata</taxon>
        <taxon>Apoidea</taxon>
        <taxon>Anthophila</taxon>
        <taxon>Apidae</taxon>
        <taxon>Xylocopa</taxon>
        <taxon>Xylocopa</taxon>
    </lineage>
</organism>
<dbReference type="InterPro" id="IPR003213">
    <property type="entry name" value="Cyt_c_oxidase_su6B"/>
</dbReference>
<feature type="region of interest" description="Disordered" evidence="4">
    <location>
        <begin position="60"/>
        <end position="80"/>
    </location>
</feature>
<evidence type="ECO:0000313" key="6">
    <source>
        <dbReference type="Proteomes" id="UP001642520"/>
    </source>
</evidence>
<dbReference type="InterPro" id="IPR048280">
    <property type="entry name" value="COX6B-like"/>
</dbReference>
<gene>
    <name evidence="5" type="ORF">XYLVIOL_LOCUS2415</name>
</gene>
<protein>
    <recommendedName>
        <fullName evidence="7">Cytochrome c oxidase subunit VIb</fullName>
    </recommendedName>
</protein>
<keyword evidence="6" id="KW-1185">Reference proteome</keyword>
<dbReference type="CDD" id="cd00926">
    <property type="entry name" value="Cyt_c_Oxidase_VIb"/>
    <property type="match status" value="1"/>
</dbReference>
<keyword evidence="3" id="KW-1015">Disulfide bond</keyword>
<keyword evidence="2" id="KW-0496">Mitochondrion</keyword>
<dbReference type="PANTHER" id="PTHR11387">
    <property type="entry name" value="CYTOCHROME C OXIDASE SUBUNIT 6B"/>
    <property type="match status" value="1"/>
</dbReference>
<dbReference type="InterPro" id="IPR036549">
    <property type="entry name" value="CX6/COA6-like_sf"/>
</dbReference>
<accession>A0ABP1NAD3</accession>
<dbReference type="Proteomes" id="UP001642520">
    <property type="component" value="Unassembled WGS sequence"/>
</dbReference>
<dbReference type="Gene3D" id="1.10.10.140">
    <property type="entry name" value="Cytochrome c oxidase, subunit VIb"/>
    <property type="match status" value="1"/>
</dbReference>
<evidence type="ECO:0000313" key="5">
    <source>
        <dbReference type="EMBL" id="CAL7936847.1"/>
    </source>
</evidence>
<proteinExistence type="predicted"/>
<comment type="caution">
    <text evidence="5">The sequence shown here is derived from an EMBL/GenBank/DDBJ whole genome shotgun (WGS) entry which is preliminary data.</text>
</comment>
<evidence type="ECO:0008006" key="7">
    <source>
        <dbReference type="Google" id="ProtNLM"/>
    </source>
</evidence>
<dbReference type="EMBL" id="CAXAJV020001287">
    <property type="protein sequence ID" value="CAL7936847.1"/>
    <property type="molecule type" value="Genomic_DNA"/>
</dbReference>
<evidence type="ECO:0000256" key="1">
    <source>
        <dbReference type="ARBA" id="ARBA00004173"/>
    </source>
</evidence>
<reference evidence="5 6" key="1">
    <citation type="submission" date="2024-08" db="EMBL/GenBank/DDBJ databases">
        <authorList>
            <person name="Will J Nash"/>
            <person name="Angela Man"/>
            <person name="Seanna McTaggart"/>
            <person name="Kendall Baker"/>
            <person name="Tom Barker"/>
            <person name="Leah Catchpole"/>
            <person name="Alex Durrant"/>
            <person name="Karim Gharbi"/>
            <person name="Naomi Irish"/>
            <person name="Gemy Kaithakottil"/>
            <person name="Debby Ku"/>
            <person name="Aaliyah Providence"/>
            <person name="Felix Shaw"/>
            <person name="David Swarbreck"/>
            <person name="Chris Watkins"/>
            <person name="Ann M. McCartney"/>
            <person name="Giulio Formenti"/>
            <person name="Alice Mouton"/>
            <person name="Noel Vella"/>
            <person name="Bjorn M von Reumont"/>
            <person name="Adriana Vella"/>
            <person name="Wilfried Haerty"/>
        </authorList>
    </citation>
    <scope>NUCLEOTIDE SEQUENCE [LARGE SCALE GENOMIC DNA]</scope>
</reference>
<dbReference type="SUPFAM" id="SSF47694">
    <property type="entry name" value="Cytochrome c oxidase subunit h"/>
    <property type="match status" value="1"/>
</dbReference>
<sequence>MASDRDSKTNISDKRTFQTKKNDKQYIYDAHAENIQIDNIATDERKPKKKITITVDEDDPCLKRDEGKKEENGFVRAGDDPRFQQQNQSLRCWVMYTDFYRCEHILGEGSSACTWFKQVFTSICPNDWIRNWDTLRSEGKFPWHKYKTQGTFPGDKYGV</sequence>
<comment type="subcellular location">
    <subcellularLocation>
        <location evidence="1">Mitochondrion</location>
    </subcellularLocation>
</comment>
<dbReference type="Pfam" id="PF02297">
    <property type="entry name" value="COX6B"/>
    <property type="match status" value="1"/>
</dbReference>
<evidence type="ECO:0000256" key="2">
    <source>
        <dbReference type="ARBA" id="ARBA00023128"/>
    </source>
</evidence>
<evidence type="ECO:0000256" key="4">
    <source>
        <dbReference type="SAM" id="MobiDB-lite"/>
    </source>
</evidence>